<comment type="caution">
    <text evidence="6">Lacks conserved residue(s) required for the propagation of feature annotation.</text>
</comment>
<dbReference type="NCBIfam" id="NF001273">
    <property type="entry name" value="PRK00230.1"/>
    <property type="match status" value="1"/>
</dbReference>
<dbReference type="GO" id="GO:0004590">
    <property type="term" value="F:orotidine-5'-phosphate decarboxylase activity"/>
    <property type="evidence" value="ECO:0007669"/>
    <property type="project" value="UniProtKB-EC"/>
</dbReference>
<sequence length="274" mass="28239">MVEATHRLLLGRSSLPGEINCLRQRWVRAAPRPVACSNTLFWGDGLNPSIIVSLDFPAAAPAVDLVGQLGSAASVYKVGLQLLTAAGPSFVRDLLDAGKQVFLDLKLFEIPSSVASAVAAAGQLGASMVTVHASAGSSVLEAAVASAAHFPELKVLALTVITSMDDEALREVGVASTVPEQVLRLARLAHAAGCHGVVASPLEARLLRNALPQGALIVTPGIQPLEFAKGDHARFTTASEAIKAGATHVVVGRPISRALNPAASFAALCAELEV</sequence>
<feature type="binding site" evidence="6">
    <location>
        <position position="77"/>
    </location>
    <ligand>
        <name>substrate</name>
    </ligand>
</feature>
<dbReference type="Pfam" id="PF00215">
    <property type="entry name" value="OMPdecase"/>
    <property type="match status" value="1"/>
</dbReference>
<comment type="subunit">
    <text evidence="6">Homodimer.</text>
</comment>
<dbReference type="Proteomes" id="UP001595693">
    <property type="component" value="Unassembled WGS sequence"/>
</dbReference>
<gene>
    <name evidence="6 8" type="primary">pyrF</name>
    <name evidence="8" type="ORF">ACFOW3_02200</name>
</gene>
<dbReference type="NCBIfam" id="TIGR01740">
    <property type="entry name" value="pyrF"/>
    <property type="match status" value="1"/>
</dbReference>
<keyword evidence="4 6" id="KW-0665">Pyrimidine biosynthesis</keyword>
<evidence type="ECO:0000256" key="4">
    <source>
        <dbReference type="ARBA" id="ARBA00022975"/>
    </source>
</evidence>
<dbReference type="InterPro" id="IPR047596">
    <property type="entry name" value="OMPdecase_bac"/>
</dbReference>
<evidence type="ECO:0000256" key="3">
    <source>
        <dbReference type="ARBA" id="ARBA00022793"/>
    </source>
</evidence>
<evidence type="ECO:0000256" key="2">
    <source>
        <dbReference type="ARBA" id="ARBA00004861"/>
    </source>
</evidence>
<feature type="binding site" evidence="6">
    <location>
        <position position="253"/>
    </location>
    <ligand>
        <name>substrate</name>
    </ligand>
</feature>
<evidence type="ECO:0000256" key="6">
    <source>
        <dbReference type="HAMAP-Rule" id="MF_01200"/>
    </source>
</evidence>
<feature type="binding site" evidence="6">
    <location>
        <position position="55"/>
    </location>
    <ligand>
        <name>substrate</name>
    </ligand>
</feature>
<comment type="caution">
    <text evidence="8">The sequence shown here is derived from an EMBL/GenBank/DDBJ whole genome shotgun (WGS) entry which is preliminary data.</text>
</comment>
<protein>
    <recommendedName>
        <fullName evidence="6">Orotidine 5'-phosphate decarboxylase</fullName>
        <ecNumber evidence="6">4.1.1.23</ecNumber>
    </recommendedName>
    <alternativeName>
        <fullName evidence="6">OMP decarboxylase</fullName>
        <shortName evidence="6">OMPDCase</shortName>
        <shortName evidence="6">OMPdecase</shortName>
    </alternativeName>
</protein>
<feature type="active site" description="Proton donor" evidence="6">
    <location>
        <position position="106"/>
    </location>
</feature>
<dbReference type="HAMAP" id="MF_01200_B">
    <property type="entry name" value="OMPdecase_type1_B"/>
    <property type="match status" value="1"/>
</dbReference>
<comment type="function">
    <text evidence="1 6">Catalyzes the decarboxylation of orotidine 5'-monophosphate (OMP) to uridine 5'-monophosphate (UMP).</text>
</comment>
<evidence type="ECO:0000313" key="9">
    <source>
        <dbReference type="Proteomes" id="UP001595693"/>
    </source>
</evidence>
<dbReference type="EMBL" id="JBHSAJ010000002">
    <property type="protein sequence ID" value="MFC3933427.1"/>
    <property type="molecule type" value="Genomic_DNA"/>
</dbReference>
<dbReference type="CDD" id="cd04725">
    <property type="entry name" value="OMP_decarboxylase_like"/>
    <property type="match status" value="1"/>
</dbReference>
<comment type="catalytic activity">
    <reaction evidence="6">
        <text>orotidine 5'-phosphate + H(+) = UMP + CO2</text>
        <dbReference type="Rhea" id="RHEA:11596"/>
        <dbReference type="ChEBI" id="CHEBI:15378"/>
        <dbReference type="ChEBI" id="CHEBI:16526"/>
        <dbReference type="ChEBI" id="CHEBI:57538"/>
        <dbReference type="ChEBI" id="CHEBI:57865"/>
        <dbReference type="EC" id="4.1.1.23"/>
    </reaction>
</comment>
<dbReference type="PANTHER" id="PTHR32119:SF2">
    <property type="entry name" value="OROTIDINE 5'-PHOSPHATE DECARBOXYLASE"/>
    <property type="match status" value="1"/>
</dbReference>
<dbReference type="SUPFAM" id="SSF51366">
    <property type="entry name" value="Ribulose-phoshate binding barrel"/>
    <property type="match status" value="1"/>
</dbReference>
<feature type="binding site" evidence="6">
    <location>
        <position position="252"/>
    </location>
    <ligand>
        <name>substrate</name>
    </ligand>
</feature>
<keyword evidence="9" id="KW-1185">Reference proteome</keyword>
<dbReference type="EC" id="4.1.1.23" evidence="6"/>
<dbReference type="RefSeq" id="WP_082437690.1">
    <property type="nucleotide sequence ID" value="NZ_JBHSAJ010000002.1"/>
</dbReference>
<evidence type="ECO:0000256" key="1">
    <source>
        <dbReference type="ARBA" id="ARBA00002356"/>
    </source>
</evidence>
<comment type="similarity">
    <text evidence="6">Belongs to the OMP decarboxylase family. Type 1 subfamily.</text>
</comment>
<feature type="domain" description="Orotidine 5'-phosphate decarboxylase" evidence="7">
    <location>
        <begin position="49"/>
        <end position="268"/>
    </location>
</feature>
<dbReference type="InterPro" id="IPR013785">
    <property type="entry name" value="Aldolase_TIM"/>
</dbReference>
<name>A0ABV8D5I3_9BURK</name>
<reference evidence="9" key="1">
    <citation type="journal article" date="2019" name="Int. J. Syst. Evol. Microbiol.">
        <title>The Global Catalogue of Microorganisms (GCM) 10K type strain sequencing project: providing services to taxonomists for standard genome sequencing and annotation.</title>
        <authorList>
            <consortium name="The Broad Institute Genomics Platform"/>
            <consortium name="The Broad Institute Genome Sequencing Center for Infectious Disease"/>
            <person name="Wu L."/>
            <person name="Ma J."/>
        </authorList>
    </citation>
    <scope>NUCLEOTIDE SEQUENCE [LARGE SCALE GENOMIC DNA]</scope>
    <source>
        <strain evidence="9">CCUG 2113</strain>
    </source>
</reference>
<comment type="pathway">
    <text evidence="2 6">Pyrimidine metabolism; UMP biosynthesis via de novo pathway; UMP from orotate: step 2/2.</text>
</comment>
<dbReference type="InterPro" id="IPR014732">
    <property type="entry name" value="OMPdecase"/>
</dbReference>
<evidence type="ECO:0000256" key="5">
    <source>
        <dbReference type="ARBA" id="ARBA00023239"/>
    </source>
</evidence>
<evidence type="ECO:0000313" key="8">
    <source>
        <dbReference type="EMBL" id="MFC3933427.1"/>
    </source>
</evidence>
<keyword evidence="5 6" id="KW-0456">Lyase</keyword>
<keyword evidence="3 6" id="KW-0210">Decarboxylase</keyword>
<dbReference type="InterPro" id="IPR001754">
    <property type="entry name" value="OMPdeCOase_dom"/>
</dbReference>
<dbReference type="InterPro" id="IPR011060">
    <property type="entry name" value="RibuloseP-bd_barrel"/>
</dbReference>
<organism evidence="8 9">
    <name type="scientific">Acidovorax facilis</name>
    <dbReference type="NCBI Taxonomy" id="12917"/>
    <lineage>
        <taxon>Bacteria</taxon>
        <taxon>Pseudomonadati</taxon>
        <taxon>Pseudomonadota</taxon>
        <taxon>Betaproteobacteria</taxon>
        <taxon>Burkholderiales</taxon>
        <taxon>Comamonadaceae</taxon>
        <taxon>Acidovorax</taxon>
    </lineage>
</organism>
<proteinExistence type="inferred from homology"/>
<dbReference type="Gene3D" id="3.20.20.70">
    <property type="entry name" value="Aldolase class I"/>
    <property type="match status" value="1"/>
</dbReference>
<accession>A0ABV8D5I3</accession>
<evidence type="ECO:0000259" key="7">
    <source>
        <dbReference type="SMART" id="SM00934"/>
    </source>
</evidence>
<dbReference type="PANTHER" id="PTHR32119">
    <property type="entry name" value="OROTIDINE 5'-PHOSPHATE DECARBOXYLASE"/>
    <property type="match status" value="1"/>
</dbReference>
<feature type="binding site" evidence="6">
    <location>
        <position position="162"/>
    </location>
    <ligand>
        <name>substrate</name>
    </ligand>
</feature>
<dbReference type="SMART" id="SM00934">
    <property type="entry name" value="OMPdecase"/>
    <property type="match status" value="1"/>
</dbReference>